<accession>A0A9P7KBS7</accession>
<sequence>MKGDNFTWLNRGVYRDRFVAHLRATLKANTSKVFAFQAGPNIKRVFLFSTSKEHLGDVAGEIDIIEGVHDNQHNQVAWHTKPGCRLTPEANFTGKIVVCISHYRIDGN</sequence>
<reference evidence="1" key="1">
    <citation type="submission" date="2020-07" db="EMBL/GenBank/DDBJ databases">
        <authorList>
            <person name="Nieuwenhuis M."/>
            <person name="Van De Peppel L.J.J."/>
        </authorList>
    </citation>
    <scope>NUCLEOTIDE SEQUENCE</scope>
    <source>
        <strain evidence="1">AP01</strain>
        <tissue evidence="1">Mycelium</tissue>
    </source>
</reference>
<evidence type="ECO:0000313" key="2">
    <source>
        <dbReference type="Proteomes" id="UP000775547"/>
    </source>
</evidence>
<keyword evidence="2" id="KW-1185">Reference proteome</keyword>
<evidence type="ECO:0000313" key="1">
    <source>
        <dbReference type="EMBL" id="KAG5644863.1"/>
    </source>
</evidence>
<dbReference type="EMBL" id="JABCKV010000056">
    <property type="protein sequence ID" value="KAG5644863.1"/>
    <property type="molecule type" value="Genomic_DNA"/>
</dbReference>
<name>A0A9P7KBS7_9AGAR</name>
<organism evidence="1 2">
    <name type="scientific">Asterophora parasitica</name>
    <dbReference type="NCBI Taxonomy" id="117018"/>
    <lineage>
        <taxon>Eukaryota</taxon>
        <taxon>Fungi</taxon>
        <taxon>Dikarya</taxon>
        <taxon>Basidiomycota</taxon>
        <taxon>Agaricomycotina</taxon>
        <taxon>Agaricomycetes</taxon>
        <taxon>Agaricomycetidae</taxon>
        <taxon>Agaricales</taxon>
        <taxon>Tricholomatineae</taxon>
        <taxon>Lyophyllaceae</taxon>
        <taxon>Asterophora</taxon>
    </lineage>
</organism>
<comment type="caution">
    <text evidence="1">The sequence shown here is derived from an EMBL/GenBank/DDBJ whole genome shotgun (WGS) entry which is preliminary data.</text>
</comment>
<protein>
    <submittedName>
        <fullName evidence="1">Uncharacterized protein</fullName>
    </submittedName>
</protein>
<dbReference type="Pfam" id="PF26113">
    <property type="entry name" value="GH16_XgeA"/>
    <property type="match status" value="1"/>
</dbReference>
<dbReference type="Gene3D" id="2.60.120.200">
    <property type="match status" value="1"/>
</dbReference>
<dbReference type="OrthoDB" id="192832at2759"/>
<dbReference type="AlphaFoldDB" id="A0A9P7KBS7"/>
<proteinExistence type="predicted"/>
<gene>
    <name evidence="1" type="ORF">DXG03_007504</name>
</gene>
<dbReference type="Proteomes" id="UP000775547">
    <property type="component" value="Unassembled WGS sequence"/>
</dbReference>
<reference evidence="1" key="2">
    <citation type="submission" date="2021-10" db="EMBL/GenBank/DDBJ databases">
        <title>Phylogenomics reveals ancestral predisposition of the termite-cultivated fungus Termitomyces towards a domesticated lifestyle.</title>
        <authorList>
            <person name="Auxier B."/>
            <person name="Grum-Grzhimaylo A."/>
            <person name="Cardenas M.E."/>
            <person name="Lodge J.D."/>
            <person name="Laessoe T."/>
            <person name="Pedersen O."/>
            <person name="Smith M.E."/>
            <person name="Kuyper T.W."/>
            <person name="Franco-Molano E.A."/>
            <person name="Baroni T.J."/>
            <person name="Aanen D.K."/>
        </authorList>
    </citation>
    <scope>NUCLEOTIDE SEQUENCE</scope>
    <source>
        <strain evidence="1">AP01</strain>
        <tissue evidence="1">Mycelium</tissue>
    </source>
</reference>